<feature type="transmembrane region" description="Helical" evidence="7">
    <location>
        <begin position="306"/>
        <end position="326"/>
    </location>
</feature>
<sequence>MFEVIVLFLGVSLLFYCLFAGADFGAGILEGFSSRKFREKGQKLTYDAIGPVWEANHIWLILVVVILFMGFPKVYTTISVALHIPITAMLIGIVLRGCFFTFRHYDPIKGRSQRYYTGVFVFSSIATSLFLGIIAGAVTLGRINLETTNFIQGFISPWFNLFSFAVGIFACCIFTFLAAVYLIGEAREEDIRRIFLDQAIKSNVVTVIAGGFVFIAAQMDGLDLIELLWSHPLSAACLVLATLSLPVLWFTLIKRNVIVPRLLAGFQVSMILVAWLWMQYPVVINLTHGEDLTLHNTSAPDATLQMLGWALIVGSMLILPALFYLLKSFKWNQEQVH</sequence>
<keyword evidence="5 7" id="KW-1133">Transmembrane helix</keyword>
<name>A0A6C0GDB4_9BACT</name>
<dbReference type="EMBL" id="CP048222">
    <property type="protein sequence ID" value="QHT65951.1"/>
    <property type="molecule type" value="Genomic_DNA"/>
</dbReference>
<dbReference type="GO" id="GO:0009055">
    <property type="term" value="F:electron transfer activity"/>
    <property type="evidence" value="ECO:0007669"/>
    <property type="project" value="TreeGrafter"/>
</dbReference>
<evidence type="ECO:0000256" key="7">
    <source>
        <dbReference type="SAM" id="Phobius"/>
    </source>
</evidence>
<evidence type="ECO:0000313" key="8">
    <source>
        <dbReference type="EMBL" id="QHT65951.1"/>
    </source>
</evidence>
<dbReference type="Proteomes" id="UP000480178">
    <property type="component" value="Chromosome"/>
</dbReference>
<keyword evidence="3" id="KW-1003">Cell membrane</keyword>
<dbReference type="GO" id="GO:0016682">
    <property type="term" value="F:oxidoreductase activity, acting on diphenols and related substances as donors, oxygen as acceptor"/>
    <property type="evidence" value="ECO:0007669"/>
    <property type="project" value="TreeGrafter"/>
</dbReference>
<dbReference type="GO" id="GO:0019646">
    <property type="term" value="P:aerobic electron transport chain"/>
    <property type="evidence" value="ECO:0007669"/>
    <property type="project" value="TreeGrafter"/>
</dbReference>
<evidence type="ECO:0000256" key="3">
    <source>
        <dbReference type="ARBA" id="ARBA00022475"/>
    </source>
</evidence>
<gene>
    <name evidence="8" type="ORF">GXP67_04330</name>
</gene>
<protein>
    <submittedName>
        <fullName evidence="8">Cytochrome d ubiquinol oxidase subunit II</fullName>
    </submittedName>
</protein>
<dbReference type="InterPro" id="IPR003317">
    <property type="entry name" value="Cyt-d_oxidase_su2"/>
</dbReference>
<evidence type="ECO:0000256" key="6">
    <source>
        <dbReference type="ARBA" id="ARBA00023136"/>
    </source>
</evidence>
<keyword evidence="4 7" id="KW-0812">Transmembrane</keyword>
<evidence type="ECO:0000313" key="9">
    <source>
        <dbReference type="Proteomes" id="UP000480178"/>
    </source>
</evidence>
<dbReference type="PANTHER" id="PTHR43141">
    <property type="entry name" value="CYTOCHROME BD2 SUBUNIT II"/>
    <property type="match status" value="1"/>
</dbReference>
<dbReference type="RefSeq" id="WP_162442024.1">
    <property type="nucleotide sequence ID" value="NZ_CP048222.1"/>
</dbReference>
<evidence type="ECO:0000256" key="4">
    <source>
        <dbReference type="ARBA" id="ARBA00022692"/>
    </source>
</evidence>
<feature type="transmembrane region" description="Helical" evidence="7">
    <location>
        <begin position="195"/>
        <end position="217"/>
    </location>
</feature>
<evidence type="ECO:0000256" key="2">
    <source>
        <dbReference type="ARBA" id="ARBA00007543"/>
    </source>
</evidence>
<keyword evidence="6 7" id="KW-0472">Membrane</keyword>
<dbReference type="GO" id="GO:0005886">
    <property type="term" value="C:plasma membrane"/>
    <property type="evidence" value="ECO:0007669"/>
    <property type="project" value="UniProtKB-SubCell"/>
</dbReference>
<dbReference type="Pfam" id="PF02322">
    <property type="entry name" value="Cyt_bd_oxida_II"/>
    <property type="match status" value="1"/>
</dbReference>
<evidence type="ECO:0000256" key="1">
    <source>
        <dbReference type="ARBA" id="ARBA00004651"/>
    </source>
</evidence>
<keyword evidence="9" id="KW-1185">Reference proteome</keyword>
<feature type="transmembrane region" description="Helical" evidence="7">
    <location>
        <begin position="115"/>
        <end position="138"/>
    </location>
</feature>
<dbReference type="AlphaFoldDB" id="A0A6C0GDB4"/>
<feature type="transmembrane region" description="Helical" evidence="7">
    <location>
        <begin position="158"/>
        <end position="183"/>
    </location>
</feature>
<evidence type="ECO:0000256" key="5">
    <source>
        <dbReference type="ARBA" id="ARBA00022989"/>
    </source>
</evidence>
<dbReference type="GO" id="GO:0070069">
    <property type="term" value="C:cytochrome complex"/>
    <property type="evidence" value="ECO:0007669"/>
    <property type="project" value="TreeGrafter"/>
</dbReference>
<comment type="similarity">
    <text evidence="2">Belongs to the cytochrome ubiquinol oxidase subunit 2 family.</text>
</comment>
<proteinExistence type="inferred from homology"/>
<feature type="transmembrane region" description="Helical" evidence="7">
    <location>
        <begin position="74"/>
        <end position="95"/>
    </location>
</feature>
<dbReference type="PANTHER" id="PTHR43141:SF4">
    <property type="entry name" value="CYTOCHROME BD2 SUBUNIT II"/>
    <property type="match status" value="1"/>
</dbReference>
<feature type="transmembrane region" description="Helical" evidence="7">
    <location>
        <begin position="6"/>
        <end position="32"/>
    </location>
</feature>
<dbReference type="KEGG" id="rhoz:GXP67_04330"/>
<feature type="transmembrane region" description="Helical" evidence="7">
    <location>
        <begin position="262"/>
        <end position="286"/>
    </location>
</feature>
<organism evidence="8 9">
    <name type="scientific">Rhodocytophaga rosea</name>
    <dbReference type="NCBI Taxonomy" id="2704465"/>
    <lineage>
        <taxon>Bacteria</taxon>
        <taxon>Pseudomonadati</taxon>
        <taxon>Bacteroidota</taxon>
        <taxon>Cytophagia</taxon>
        <taxon>Cytophagales</taxon>
        <taxon>Rhodocytophagaceae</taxon>
        <taxon>Rhodocytophaga</taxon>
    </lineage>
</organism>
<comment type="subcellular location">
    <subcellularLocation>
        <location evidence="1">Cell membrane</location>
        <topology evidence="1">Multi-pass membrane protein</topology>
    </subcellularLocation>
</comment>
<reference evidence="8 9" key="1">
    <citation type="submission" date="2020-01" db="EMBL/GenBank/DDBJ databases">
        <authorList>
            <person name="Kim M.K."/>
        </authorList>
    </citation>
    <scope>NUCLEOTIDE SEQUENCE [LARGE SCALE GENOMIC DNA]</scope>
    <source>
        <strain evidence="8 9">172606-1</strain>
    </source>
</reference>
<feature type="transmembrane region" description="Helical" evidence="7">
    <location>
        <begin position="229"/>
        <end position="250"/>
    </location>
</feature>
<feature type="transmembrane region" description="Helical" evidence="7">
    <location>
        <begin position="44"/>
        <end position="68"/>
    </location>
</feature>
<accession>A0A6C0GDB4</accession>